<comment type="caution">
    <text evidence="1">The sequence shown here is derived from an EMBL/GenBank/DDBJ whole genome shotgun (WGS) entry which is preliminary data.</text>
</comment>
<dbReference type="SUPFAM" id="SSF52096">
    <property type="entry name" value="ClpP/crotonase"/>
    <property type="match status" value="1"/>
</dbReference>
<gene>
    <name evidence="1" type="ORF">QO012_004152</name>
</gene>
<proteinExistence type="predicted"/>
<dbReference type="InterPro" id="IPR029045">
    <property type="entry name" value="ClpP/crotonase-like_dom_sf"/>
</dbReference>
<name>A0ABU0I4T4_9HYPH</name>
<accession>A0ABU0I4T4</accession>
<dbReference type="EMBL" id="JAUSVP010000016">
    <property type="protein sequence ID" value="MDQ0449630.1"/>
    <property type="molecule type" value="Genomic_DNA"/>
</dbReference>
<protein>
    <recommendedName>
        <fullName evidence="3">Periplasmic protein-like protein</fullName>
    </recommendedName>
</protein>
<evidence type="ECO:0008006" key="3">
    <source>
        <dbReference type="Google" id="ProtNLM"/>
    </source>
</evidence>
<dbReference type="Proteomes" id="UP001231124">
    <property type="component" value="Unassembled WGS sequence"/>
</dbReference>
<dbReference type="RefSeq" id="WP_238205275.1">
    <property type="nucleotide sequence ID" value="NZ_BPQE01000021.1"/>
</dbReference>
<evidence type="ECO:0000313" key="2">
    <source>
        <dbReference type="Proteomes" id="UP001231124"/>
    </source>
</evidence>
<sequence>MHLPLLRRAGSAWAPSLLASLALAALAAMVLPSVPLRSGTSCQAAAEPAAAEPAAAAAIALGALTHRAALTVPPAPADRVGPRASGDGERPARLTLAPGGRDLILAGDLTEGVAARVAAMLAAHPRVTRLHLDSDGGLVDEATAIGRLVAARGLSTYVPDACASACTLIFAQGRRRYLGPDGRLGFHAPYDVDEDGGVHAVDPAPERAAYRAAGLPAAFVARALKVAPAEIWIPTTAELRAAHVVTEVVARDRFPAVPGALAGANPVRVAAAGCDGACPPAHPIGR</sequence>
<evidence type="ECO:0000313" key="1">
    <source>
        <dbReference type="EMBL" id="MDQ0449630.1"/>
    </source>
</evidence>
<keyword evidence="2" id="KW-1185">Reference proteome</keyword>
<organism evidence="1 2">
    <name type="scientific">Methylobacterium aerolatum</name>
    <dbReference type="NCBI Taxonomy" id="418708"/>
    <lineage>
        <taxon>Bacteria</taxon>
        <taxon>Pseudomonadati</taxon>
        <taxon>Pseudomonadota</taxon>
        <taxon>Alphaproteobacteria</taxon>
        <taxon>Hyphomicrobiales</taxon>
        <taxon>Methylobacteriaceae</taxon>
        <taxon>Methylobacterium</taxon>
    </lineage>
</organism>
<dbReference type="Gene3D" id="3.90.226.10">
    <property type="entry name" value="2-enoyl-CoA Hydratase, Chain A, domain 1"/>
    <property type="match status" value="1"/>
</dbReference>
<reference evidence="1 2" key="1">
    <citation type="submission" date="2023-07" db="EMBL/GenBank/DDBJ databases">
        <title>Genomic Encyclopedia of Type Strains, Phase IV (KMG-IV): sequencing the most valuable type-strain genomes for metagenomic binning, comparative biology and taxonomic classification.</title>
        <authorList>
            <person name="Goeker M."/>
        </authorList>
    </citation>
    <scope>NUCLEOTIDE SEQUENCE [LARGE SCALE GENOMIC DNA]</scope>
    <source>
        <strain evidence="1 2">DSM 19013</strain>
    </source>
</reference>